<accession>A0ABU1SW08</accession>
<name>A0ABU1SW08_9HYPH</name>
<comment type="caution">
    <text evidence="1">The sequence shown here is derived from an EMBL/GenBank/DDBJ whole genome shotgun (WGS) entry which is preliminary data.</text>
</comment>
<reference evidence="1 2" key="1">
    <citation type="submission" date="2023-07" db="EMBL/GenBank/DDBJ databases">
        <title>Sorghum-associated microbial communities from plants grown in Nebraska, USA.</title>
        <authorList>
            <person name="Schachtman D."/>
        </authorList>
    </citation>
    <scope>NUCLEOTIDE SEQUENCE [LARGE SCALE GENOMIC DNA]</scope>
    <source>
        <strain evidence="1 2">3199</strain>
    </source>
</reference>
<gene>
    <name evidence="1" type="ORF">J2W52_004783</name>
</gene>
<evidence type="ECO:0000313" key="2">
    <source>
        <dbReference type="Proteomes" id="UP001250791"/>
    </source>
</evidence>
<protein>
    <recommendedName>
        <fullName evidence="3">Phasin protein</fullName>
    </recommendedName>
</protein>
<dbReference type="Proteomes" id="UP001250791">
    <property type="component" value="Unassembled WGS sequence"/>
</dbReference>
<evidence type="ECO:0000313" key="1">
    <source>
        <dbReference type="EMBL" id="MDR6903150.1"/>
    </source>
</evidence>
<evidence type="ECO:0008006" key="3">
    <source>
        <dbReference type="Google" id="ProtNLM"/>
    </source>
</evidence>
<sequence length="112" mass="11971">MKMVGLSIDPRVRLSIELALAGTSAGQPLLGKQEEAGRALGMTGAEMDVARRGSSFDFKISVAISLALDACQESRQRALYAGLSVEACAEIERIAQAIRANPINLDIWRDAP</sequence>
<proteinExistence type="predicted"/>
<dbReference type="EMBL" id="JAVDUP010000006">
    <property type="protein sequence ID" value="MDR6903150.1"/>
    <property type="molecule type" value="Genomic_DNA"/>
</dbReference>
<organism evidence="1 2">
    <name type="scientific">Rhizobium miluonense</name>
    <dbReference type="NCBI Taxonomy" id="411945"/>
    <lineage>
        <taxon>Bacteria</taxon>
        <taxon>Pseudomonadati</taxon>
        <taxon>Pseudomonadota</taxon>
        <taxon>Alphaproteobacteria</taxon>
        <taxon>Hyphomicrobiales</taxon>
        <taxon>Rhizobiaceae</taxon>
        <taxon>Rhizobium/Agrobacterium group</taxon>
        <taxon>Rhizobium</taxon>
    </lineage>
</organism>
<keyword evidence="2" id="KW-1185">Reference proteome</keyword>